<keyword evidence="2" id="KW-1185">Reference proteome</keyword>
<reference evidence="1 2" key="1">
    <citation type="journal article" date="2013" name="ISME J.">
        <title>A metabolic model for members of the genus Tetrasphaera involved in enhanced biological phosphorus removal.</title>
        <authorList>
            <person name="Kristiansen R."/>
            <person name="Nguyen H.T.T."/>
            <person name="Saunders A.M."/>
            <person name="Nielsen J.L."/>
            <person name="Wimmer R."/>
            <person name="Le V.Q."/>
            <person name="McIlroy S.J."/>
            <person name="Petrovski S."/>
            <person name="Seviour R.J."/>
            <person name="Calteau A."/>
            <person name="Nielsen K.L."/>
            <person name="Nielsen P.H."/>
        </authorList>
    </citation>
    <scope>NUCLEOTIDE SEQUENCE [LARGE SCALE GENOMIC DNA]</scope>
    <source>
        <strain evidence="1 2">Ben110</strain>
    </source>
</reference>
<dbReference type="Proteomes" id="UP000035763">
    <property type="component" value="Unassembled WGS sequence"/>
</dbReference>
<comment type="caution">
    <text evidence="1">The sequence shown here is derived from an EMBL/GenBank/DDBJ whole genome shotgun (WGS) entry which is preliminary data.</text>
</comment>
<proteinExistence type="predicted"/>
<dbReference type="AlphaFoldDB" id="W6JU48"/>
<protein>
    <submittedName>
        <fullName evidence="1">Uncharacterized protein</fullName>
    </submittedName>
</protein>
<evidence type="ECO:0000313" key="1">
    <source>
        <dbReference type="EMBL" id="CCH71980.1"/>
    </source>
</evidence>
<sequence>MARGLPWGAVTAWEVKTLPPPSGWARTMRHKGIRSAVTAGCLERHSSEVACRAGEVQQLVAGGRGGWCQPT</sequence>
<evidence type="ECO:0000313" key="2">
    <source>
        <dbReference type="Proteomes" id="UP000035763"/>
    </source>
</evidence>
<organism evidence="1 2">
    <name type="scientific">Nostocoides australiense Ben110</name>
    <dbReference type="NCBI Taxonomy" id="1193182"/>
    <lineage>
        <taxon>Bacteria</taxon>
        <taxon>Bacillati</taxon>
        <taxon>Actinomycetota</taxon>
        <taxon>Actinomycetes</taxon>
        <taxon>Micrococcales</taxon>
        <taxon>Intrasporangiaceae</taxon>
        <taxon>Nostocoides</taxon>
    </lineage>
</organism>
<name>W6JU48_9MICO</name>
<accession>W6JU48</accession>
<dbReference type="STRING" id="1193182.BN11_1240001"/>
<gene>
    <name evidence="1" type="ORF">BN11_1240001</name>
</gene>
<dbReference type="EMBL" id="CAJA01000029">
    <property type="protein sequence ID" value="CCH71980.1"/>
    <property type="molecule type" value="Genomic_DNA"/>
</dbReference>